<dbReference type="eggNOG" id="KOG0565">
    <property type="taxonomic scope" value="Eukaryota"/>
</dbReference>
<dbReference type="InParanoid" id="F4S1U0"/>
<dbReference type="HOGENOM" id="CLU_002027_2_0_1"/>
<evidence type="ECO:0000259" key="1">
    <source>
        <dbReference type="SMART" id="SM00128"/>
    </source>
</evidence>
<dbReference type="SMART" id="SM00128">
    <property type="entry name" value="IPPc"/>
    <property type="match status" value="1"/>
</dbReference>
<dbReference type="OrthoDB" id="2248459at2759"/>
<dbReference type="InterPro" id="IPR046985">
    <property type="entry name" value="IP5"/>
</dbReference>
<dbReference type="SMART" id="SM00320">
    <property type="entry name" value="WD40"/>
    <property type="match status" value="2"/>
</dbReference>
<dbReference type="InterPro" id="IPR001680">
    <property type="entry name" value="WD40_rpt"/>
</dbReference>
<dbReference type="PANTHER" id="PTHR11200:SF240">
    <property type="entry name" value="INOSITOL POLYPHOSPHATE 5-PHOSPHATASE C9G1.10C-RELATED"/>
    <property type="match status" value="1"/>
</dbReference>
<dbReference type="VEuPathDB" id="FungiDB:MELLADRAFT_117813"/>
<dbReference type="GO" id="GO:0046856">
    <property type="term" value="P:phosphatidylinositol dephosphorylation"/>
    <property type="evidence" value="ECO:0007669"/>
    <property type="project" value="InterPro"/>
</dbReference>
<dbReference type="Gene3D" id="2.130.10.10">
    <property type="entry name" value="YVTN repeat-like/Quinoprotein amine dehydrogenase"/>
    <property type="match status" value="1"/>
</dbReference>
<dbReference type="STRING" id="747676.F4S1U0"/>
<keyword evidence="3" id="KW-1185">Reference proteome</keyword>
<dbReference type="InterPro" id="IPR036691">
    <property type="entry name" value="Endo/exonu/phosph_ase_sf"/>
</dbReference>
<dbReference type="RefSeq" id="XP_007415284.1">
    <property type="nucleotide sequence ID" value="XM_007415222.1"/>
</dbReference>
<proteinExistence type="predicted"/>
<protein>
    <recommendedName>
        <fullName evidence="1">Inositol polyphosphate-related phosphatase domain-containing protein</fullName>
    </recommendedName>
</protein>
<dbReference type="SUPFAM" id="SSF50978">
    <property type="entry name" value="WD40 repeat-like"/>
    <property type="match status" value="1"/>
</dbReference>
<evidence type="ECO:0000313" key="3">
    <source>
        <dbReference type="Proteomes" id="UP000001072"/>
    </source>
</evidence>
<dbReference type="SUPFAM" id="SSF56219">
    <property type="entry name" value="DNase I-like"/>
    <property type="match status" value="1"/>
</dbReference>
<dbReference type="InterPro" id="IPR015943">
    <property type="entry name" value="WD40/YVTN_repeat-like_dom_sf"/>
</dbReference>
<dbReference type="GO" id="GO:0004439">
    <property type="term" value="F:phosphatidylinositol-4,5-bisphosphate 5-phosphatase activity"/>
    <property type="evidence" value="ECO:0007669"/>
    <property type="project" value="TreeGrafter"/>
</dbReference>
<dbReference type="InterPro" id="IPR036322">
    <property type="entry name" value="WD40_repeat_dom_sf"/>
</dbReference>
<dbReference type="EMBL" id="GL883138">
    <property type="protein sequence ID" value="EGG01434.1"/>
    <property type="molecule type" value="Genomic_DNA"/>
</dbReference>
<feature type="domain" description="Inositol polyphosphate-related phosphatase" evidence="1">
    <location>
        <begin position="319"/>
        <end position="684"/>
    </location>
</feature>
<accession>F4S1U0</accession>
<sequence length="717" mass="79792">MEFKACNSFEDGKVGGKGCRYVWCGAKDGQLFEYDCFERRMIDSKASLHSASIIGIFRCKFGGMCTLDETAKVQIWTNPISPKIGVKISGTARAQRVADKTNFAAMLSHQLWTSSGPSGSKSASTLAQRSPSIRVYDPDPTQAWTVTPRPLSIPDNGSTIGAVSAGAVIPSTPSIVYLGHETGHVSIWNNKEEKNGGVGFKKLIKISNYQITALEGVTKYLWAGFRTGNVYVYDTCEQQQDDSGGGGGGWKVLKVWKAHKESITRIVVDPSLLWDDEASKLHVATTSTDWKVKLWDGTMGADWLATEMRKRESEFCAYRPMRVLICSWNIDACKPSELNGTSDNLNFLDDVLKSSEESPDVIVFGFQEMIDLDNKKLTAKTVLLGSRKKGAEKLSDAVSQSYRLWHDRLVAAVRLAMPADEPYVVAHTQNLVGLFTCVFVKVSERAKMRDIAITTVKTGMKGRYGNKGAIIARFVVDDSSICFINCHLAAGQKNLRQRHEDLIDILEEKSGFPDPPESTSGSGGAIGNAYVGGGNGSAIADHEICFLYGDLNYRIDRGREEVIRAIASGEYLKLLEDDQLRKEKRFNAGFRLKSFREAPITFHPTYKYDPGTHMYDSSEKNRVPAWCDRILYRTPNTNQEVLNQSEEIKFKPLVTSLNYKRYEVNISDHRPISGSFLVSVKSIVPGLRRGIWQEVLGRWKAYEVDVKEVARGYYSGL</sequence>
<gene>
    <name evidence="2" type="ORF">MELLADRAFT_117813</name>
</gene>
<dbReference type="Gene3D" id="3.60.10.10">
    <property type="entry name" value="Endonuclease/exonuclease/phosphatase"/>
    <property type="match status" value="1"/>
</dbReference>
<dbReference type="KEGG" id="mlr:MELLADRAFT_117813"/>
<dbReference type="GeneID" id="18926099"/>
<dbReference type="Pfam" id="PF22669">
    <property type="entry name" value="Exo_endo_phos2"/>
    <property type="match status" value="1"/>
</dbReference>
<dbReference type="Proteomes" id="UP000001072">
    <property type="component" value="Unassembled WGS sequence"/>
</dbReference>
<reference evidence="3" key="1">
    <citation type="journal article" date="2011" name="Proc. Natl. Acad. Sci. U.S.A.">
        <title>Obligate biotrophy features unraveled by the genomic analysis of rust fungi.</title>
        <authorList>
            <person name="Duplessis S."/>
            <person name="Cuomo C.A."/>
            <person name="Lin Y.-C."/>
            <person name="Aerts A."/>
            <person name="Tisserant E."/>
            <person name="Veneault-Fourrey C."/>
            <person name="Joly D.L."/>
            <person name="Hacquard S."/>
            <person name="Amselem J."/>
            <person name="Cantarel B.L."/>
            <person name="Chiu R."/>
            <person name="Coutinho P.M."/>
            <person name="Feau N."/>
            <person name="Field M."/>
            <person name="Frey P."/>
            <person name="Gelhaye E."/>
            <person name="Goldberg J."/>
            <person name="Grabherr M.G."/>
            <person name="Kodira C.D."/>
            <person name="Kohler A."/>
            <person name="Kuees U."/>
            <person name="Lindquist E.A."/>
            <person name="Lucas S.M."/>
            <person name="Mago R."/>
            <person name="Mauceli E."/>
            <person name="Morin E."/>
            <person name="Murat C."/>
            <person name="Pangilinan J.L."/>
            <person name="Park R."/>
            <person name="Pearson M."/>
            <person name="Quesneville H."/>
            <person name="Rouhier N."/>
            <person name="Sakthikumar S."/>
            <person name="Salamov A.A."/>
            <person name="Schmutz J."/>
            <person name="Selles B."/>
            <person name="Shapiro H."/>
            <person name="Tanguay P."/>
            <person name="Tuskan G.A."/>
            <person name="Henrissat B."/>
            <person name="Van de Peer Y."/>
            <person name="Rouze P."/>
            <person name="Ellis J.G."/>
            <person name="Dodds P.N."/>
            <person name="Schein J.E."/>
            <person name="Zhong S."/>
            <person name="Hamelin R.C."/>
            <person name="Grigoriev I.V."/>
            <person name="Szabo L.J."/>
            <person name="Martin F."/>
        </authorList>
    </citation>
    <scope>NUCLEOTIDE SEQUENCE [LARGE SCALE GENOMIC DNA]</scope>
    <source>
        <strain evidence="3">98AG31 / pathotype 3-4-7</strain>
    </source>
</reference>
<organism evidence="3">
    <name type="scientific">Melampsora larici-populina (strain 98AG31 / pathotype 3-4-7)</name>
    <name type="common">Poplar leaf rust fungus</name>
    <dbReference type="NCBI Taxonomy" id="747676"/>
    <lineage>
        <taxon>Eukaryota</taxon>
        <taxon>Fungi</taxon>
        <taxon>Dikarya</taxon>
        <taxon>Basidiomycota</taxon>
        <taxon>Pucciniomycotina</taxon>
        <taxon>Pucciniomycetes</taxon>
        <taxon>Pucciniales</taxon>
        <taxon>Melampsoraceae</taxon>
        <taxon>Melampsora</taxon>
    </lineage>
</organism>
<dbReference type="AlphaFoldDB" id="F4S1U0"/>
<evidence type="ECO:0000313" key="2">
    <source>
        <dbReference type="EMBL" id="EGG01434.1"/>
    </source>
</evidence>
<name>F4S1U0_MELLP</name>
<dbReference type="InterPro" id="IPR000300">
    <property type="entry name" value="IPPc"/>
</dbReference>
<dbReference type="FunCoup" id="F4S1U0">
    <property type="interactions" value="42"/>
</dbReference>
<dbReference type="PANTHER" id="PTHR11200">
    <property type="entry name" value="INOSITOL 5-PHOSPHATASE"/>
    <property type="match status" value="1"/>
</dbReference>